<feature type="compositionally biased region" description="Basic and acidic residues" evidence="1">
    <location>
        <begin position="88"/>
        <end position="97"/>
    </location>
</feature>
<dbReference type="EMBL" id="CAVLEF010000005">
    <property type="protein sequence ID" value="CAK1544503.1"/>
    <property type="molecule type" value="Genomic_DNA"/>
</dbReference>
<evidence type="ECO:0000256" key="1">
    <source>
        <dbReference type="SAM" id="MobiDB-lite"/>
    </source>
</evidence>
<keyword evidence="4" id="KW-1185">Reference proteome</keyword>
<feature type="compositionally biased region" description="Basic and acidic residues" evidence="1">
    <location>
        <begin position="24"/>
        <end position="60"/>
    </location>
</feature>
<gene>
    <name evidence="3" type="ORF">LNINA_LOCUS4240</name>
</gene>
<feature type="compositionally biased region" description="Basic and acidic residues" evidence="1">
    <location>
        <begin position="106"/>
        <end position="122"/>
    </location>
</feature>
<dbReference type="Proteomes" id="UP001497472">
    <property type="component" value="Unassembled WGS sequence"/>
</dbReference>
<keyword evidence="2" id="KW-0732">Signal</keyword>
<proteinExistence type="predicted"/>
<accession>A0AAV1J7K0</accession>
<protein>
    <submittedName>
        <fullName evidence="3">Uncharacterized protein</fullName>
    </submittedName>
</protein>
<feature type="signal peptide" evidence="2">
    <location>
        <begin position="1"/>
        <end position="16"/>
    </location>
</feature>
<evidence type="ECO:0000313" key="3">
    <source>
        <dbReference type="EMBL" id="CAK1544503.1"/>
    </source>
</evidence>
<reference evidence="3 4" key="1">
    <citation type="submission" date="2023-11" db="EMBL/GenBank/DDBJ databases">
        <authorList>
            <person name="Okamura Y."/>
        </authorList>
    </citation>
    <scope>NUCLEOTIDE SEQUENCE [LARGE SCALE GENOMIC DNA]</scope>
</reference>
<feature type="chain" id="PRO_5043751707" evidence="2">
    <location>
        <begin position="17"/>
        <end position="152"/>
    </location>
</feature>
<feature type="region of interest" description="Disordered" evidence="1">
    <location>
        <begin position="24"/>
        <end position="122"/>
    </location>
</feature>
<sequence length="152" mass="17093">MRTIFVFLLCFSLTYCAIIKRETKEDGDNTQGEKDDLNGEAENRDNKDDRSAANEEKNAEEQEGDEDSDKVGYGGDKDDNEEDGMGNEEDRSVKRPESANNVQVGTEEKDKQKDCSRGKRVVDGVPNYVFIPVPIEIIDTELVPVETYDVYG</sequence>
<organism evidence="3 4">
    <name type="scientific">Leptosia nina</name>
    <dbReference type="NCBI Taxonomy" id="320188"/>
    <lineage>
        <taxon>Eukaryota</taxon>
        <taxon>Metazoa</taxon>
        <taxon>Ecdysozoa</taxon>
        <taxon>Arthropoda</taxon>
        <taxon>Hexapoda</taxon>
        <taxon>Insecta</taxon>
        <taxon>Pterygota</taxon>
        <taxon>Neoptera</taxon>
        <taxon>Endopterygota</taxon>
        <taxon>Lepidoptera</taxon>
        <taxon>Glossata</taxon>
        <taxon>Ditrysia</taxon>
        <taxon>Papilionoidea</taxon>
        <taxon>Pieridae</taxon>
        <taxon>Pierinae</taxon>
        <taxon>Leptosia</taxon>
    </lineage>
</organism>
<dbReference type="AlphaFoldDB" id="A0AAV1J7K0"/>
<evidence type="ECO:0000313" key="4">
    <source>
        <dbReference type="Proteomes" id="UP001497472"/>
    </source>
</evidence>
<feature type="compositionally biased region" description="Acidic residues" evidence="1">
    <location>
        <begin position="78"/>
        <end position="87"/>
    </location>
</feature>
<comment type="caution">
    <text evidence="3">The sequence shown here is derived from an EMBL/GenBank/DDBJ whole genome shotgun (WGS) entry which is preliminary data.</text>
</comment>
<evidence type="ECO:0000256" key="2">
    <source>
        <dbReference type="SAM" id="SignalP"/>
    </source>
</evidence>
<name>A0AAV1J7K0_9NEOP</name>